<dbReference type="EMBL" id="NOII01000021">
    <property type="protein sequence ID" value="OYD56322.1"/>
    <property type="molecule type" value="Genomic_DNA"/>
</dbReference>
<dbReference type="Pfam" id="PF00842">
    <property type="entry name" value="Ala_racemase_C"/>
    <property type="match status" value="1"/>
</dbReference>
<dbReference type="CDD" id="cd00430">
    <property type="entry name" value="PLPDE_III_AR"/>
    <property type="match status" value="1"/>
</dbReference>
<comment type="cofactor">
    <cofactor evidence="2 5 6">
        <name>pyridoxal 5'-phosphate</name>
        <dbReference type="ChEBI" id="CHEBI:597326"/>
    </cofactor>
</comment>
<dbReference type="Proteomes" id="UP000215059">
    <property type="component" value="Unassembled WGS sequence"/>
</dbReference>
<keyword evidence="10" id="KW-1185">Reference proteome</keyword>
<dbReference type="GO" id="GO:0005829">
    <property type="term" value="C:cytosol"/>
    <property type="evidence" value="ECO:0007669"/>
    <property type="project" value="TreeGrafter"/>
</dbReference>
<evidence type="ECO:0000256" key="6">
    <source>
        <dbReference type="PIRSR" id="PIRSR600821-50"/>
    </source>
</evidence>
<accession>A0A235F508</accession>
<feature type="binding site" evidence="5 7">
    <location>
        <position position="328"/>
    </location>
    <ligand>
        <name>substrate</name>
    </ligand>
</feature>
<comment type="catalytic activity">
    <reaction evidence="1 5">
        <text>L-alanine = D-alanine</text>
        <dbReference type="Rhea" id="RHEA:20249"/>
        <dbReference type="ChEBI" id="CHEBI:57416"/>
        <dbReference type="ChEBI" id="CHEBI:57972"/>
        <dbReference type="EC" id="5.1.1.1"/>
    </reaction>
</comment>
<dbReference type="Gene3D" id="2.40.37.10">
    <property type="entry name" value="Lyase, Ornithine Decarboxylase, Chain A, domain 1"/>
    <property type="match status" value="1"/>
</dbReference>
<dbReference type="FunFam" id="3.20.20.10:FF:000002">
    <property type="entry name" value="Alanine racemase"/>
    <property type="match status" value="1"/>
</dbReference>
<evidence type="ECO:0000256" key="5">
    <source>
        <dbReference type="HAMAP-Rule" id="MF_01201"/>
    </source>
</evidence>
<dbReference type="GO" id="GO:0008784">
    <property type="term" value="F:alanine racemase activity"/>
    <property type="evidence" value="ECO:0007669"/>
    <property type="project" value="UniProtKB-UniRule"/>
</dbReference>
<dbReference type="InterPro" id="IPR020622">
    <property type="entry name" value="Ala_racemase_pyridoxalP-BS"/>
</dbReference>
<dbReference type="SMART" id="SM01005">
    <property type="entry name" value="Ala_racemase_C"/>
    <property type="match status" value="1"/>
</dbReference>
<dbReference type="InterPro" id="IPR011079">
    <property type="entry name" value="Ala_racemase_C"/>
</dbReference>
<dbReference type="InterPro" id="IPR009006">
    <property type="entry name" value="Ala_racemase/Decarboxylase_C"/>
</dbReference>
<protein>
    <recommendedName>
        <fullName evidence="5">Alanine racemase</fullName>
        <ecNumber evidence="5">5.1.1.1</ecNumber>
    </recommendedName>
</protein>
<dbReference type="OrthoDB" id="9813814at2"/>
<dbReference type="InterPro" id="IPR029066">
    <property type="entry name" value="PLP-binding_barrel"/>
</dbReference>
<dbReference type="NCBIfam" id="TIGR00492">
    <property type="entry name" value="alr"/>
    <property type="match status" value="1"/>
</dbReference>
<comment type="pathway">
    <text evidence="5">Amino-acid biosynthesis; D-alanine biosynthesis; D-alanine from L-alanine: step 1/1.</text>
</comment>
<feature type="active site" description="Proton acceptor; specific for L-alanine" evidence="5">
    <location>
        <position position="280"/>
    </location>
</feature>
<dbReference type="EC" id="5.1.1.1" evidence="5"/>
<keyword evidence="4 5" id="KW-0413">Isomerase</keyword>
<dbReference type="GO" id="GO:0009252">
    <property type="term" value="P:peptidoglycan biosynthetic process"/>
    <property type="evidence" value="ECO:0007669"/>
    <property type="project" value="TreeGrafter"/>
</dbReference>
<feature type="binding site" evidence="5 7">
    <location>
        <position position="148"/>
    </location>
    <ligand>
        <name>substrate</name>
    </ligand>
</feature>
<dbReference type="PANTHER" id="PTHR30511:SF0">
    <property type="entry name" value="ALANINE RACEMASE, CATABOLIC-RELATED"/>
    <property type="match status" value="1"/>
</dbReference>
<evidence type="ECO:0000313" key="9">
    <source>
        <dbReference type="EMBL" id="OYD56322.1"/>
    </source>
</evidence>
<dbReference type="FunFam" id="2.40.37.10:FF:000006">
    <property type="entry name" value="Alanine racemase"/>
    <property type="match status" value="1"/>
</dbReference>
<dbReference type="SUPFAM" id="SSF50621">
    <property type="entry name" value="Alanine racemase C-terminal domain-like"/>
    <property type="match status" value="1"/>
</dbReference>
<gene>
    <name evidence="9" type="primary">alr</name>
    <name evidence="9" type="ORF">CGZ90_18145</name>
</gene>
<evidence type="ECO:0000256" key="1">
    <source>
        <dbReference type="ARBA" id="ARBA00000316"/>
    </source>
</evidence>
<comment type="similarity">
    <text evidence="5">Belongs to the alanine racemase family.</text>
</comment>
<dbReference type="PRINTS" id="PR00992">
    <property type="entry name" value="ALARACEMASE"/>
</dbReference>
<keyword evidence="3 5" id="KW-0663">Pyridoxal phosphate</keyword>
<organism evidence="9 10">
    <name type="scientific">Fictibacillus aquaticus</name>
    <dbReference type="NCBI Taxonomy" id="2021314"/>
    <lineage>
        <taxon>Bacteria</taxon>
        <taxon>Bacillati</taxon>
        <taxon>Bacillota</taxon>
        <taxon>Bacilli</taxon>
        <taxon>Bacillales</taxon>
        <taxon>Fictibacillaceae</taxon>
        <taxon>Fictibacillus</taxon>
    </lineage>
</organism>
<evidence type="ECO:0000256" key="3">
    <source>
        <dbReference type="ARBA" id="ARBA00022898"/>
    </source>
</evidence>
<dbReference type="GO" id="GO:0030632">
    <property type="term" value="P:D-alanine biosynthetic process"/>
    <property type="evidence" value="ECO:0007669"/>
    <property type="project" value="UniProtKB-UniRule"/>
</dbReference>
<dbReference type="Gene3D" id="3.20.20.10">
    <property type="entry name" value="Alanine racemase"/>
    <property type="match status" value="1"/>
</dbReference>
<dbReference type="Pfam" id="PF01168">
    <property type="entry name" value="Ala_racemase_N"/>
    <property type="match status" value="1"/>
</dbReference>
<dbReference type="HAMAP" id="MF_01201">
    <property type="entry name" value="Ala_racemase"/>
    <property type="match status" value="1"/>
</dbReference>
<evidence type="ECO:0000256" key="7">
    <source>
        <dbReference type="PIRSR" id="PIRSR600821-52"/>
    </source>
</evidence>
<evidence type="ECO:0000259" key="8">
    <source>
        <dbReference type="SMART" id="SM01005"/>
    </source>
</evidence>
<feature type="modified residue" description="N6-(pyridoxal phosphate)lysine" evidence="5 6">
    <location>
        <position position="51"/>
    </location>
</feature>
<comment type="caution">
    <text evidence="9">The sequence shown here is derived from an EMBL/GenBank/DDBJ whole genome shotgun (WGS) entry which is preliminary data.</text>
</comment>
<dbReference type="InterPro" id="IPR000821">
    <property type="entry name" value="Ala_racemase"/>
</dbReference>
<dbReference type="InterPro" id="IPR001608">
    <property type="entry name" value="Ala_racemase_N"/>
</dbReference>
<evidence type="ECO:0000313" key="10">
    <source>
        <dbReference type="Proteomes" id="UP000215059"/>
    </source>
</evidence>
<feature type="domain" description="Alanine racemase C-terminal" evidence="8">
    <location>
        <begin position="259"/>
        <end position="385"/>
    </location>
</feature>
<dbReference type="PROSITE" id="PS00395">
    <property type="entry name" value="ALANINE_RACEMASE"/>
    <property type="match status" value="1"/>
</dbReference>
<reference evidence="9 10" key="1">
    <citation type="submission" date="2017-07" db="EMBL/GenBank/DDBJ databases">
        <title>Fictibacillus sp. nov. GDSW-R2A3 Genome sequencing and assembly.</title>
        <authorList>
            <person name="Mayilraj S."/>
        </authorList>
    </citation>
    <scope>NUCLEOTIDE SEQUENCE [LARGE SCALE GENOMIC DNA]</scope>
    <source>
        <strain evidence="9 10">GDSW-R2A3</strain>
    </source>
</reference>
<dbReference type="AlphaFoldDB" id="A0A235F508"/>
<proteinExistence type="inferred from homology"/>
<name>A0A235F508_9BACL</name>
<dbReference type="UniPathway" id="UPA00042">
    <property type="reaction ID" value="UER00497"/>
</dbReference>
<sequence>MADNETGGVFLDGGHFYRDTWAEIDLGSIKENITSFKKHLPAETGIMAIVKANGYGHGAFQTAQAALEAGAQELGVATLDEAIALRRQGIEAPILIMNRIRPEYANLAAKLGLAVTVFHKEWLAEAAAEIEEGLTLSLHVKTDTGMGRVGTKSKGETAELIKEAGKDGCFKVTGLFTHFATADELDSSLFKQQLAVFKELVQELKQLEICPPVIHCGNSAASLMAPEELFNVARIGISMYGLTPSNELLPVLPFQLKEAFSLYTRLIHVKKINRGDTVSYGATYQAEEEEWIGTLPIGYADGWMRRFSPGAEAIINGRKVPIVGRICMDQCMVRLPHEMEVGTLVTLVGQQDDEKISIDDLAKLAGTINYEIPCLISSRVPRTFKENGRILENMNVILNF</sequence>
<evidence type="ECO:0000256" key="4">
    <source>
        <dbReference type="ARBA" id="ARBA00023235"/>
    </source>
</evidence>
<dbReference type="PANTHER" id="PTHR30511">
    <property type="entry name" value="ALANINE RACEMASE"/>
    <property type="match status" value="1"/>
</dbReference>
<feature type="active site" description="Proton acceptor; specific for D-alanine" evidence="5">
    <location>
        <position position="51"/>
    </location>
</feature>
<dbReference type="GO" id="GO:0030170">
    <property type="term" value="F:pyridoxal phosphate binding"/>
    <property type="evidence" value="ECO:0007669"/>
    <property type="project" value="UniProtKB-UniRule"/>
</dbReference>
<dbReference type="SUPFAM" id="SSF51419">
    <property type="entry name" value="PLP-binding barrel"/>
    <property type="match status" value="1"/>
</dbReference>
<evidence type="ECO:0000256" key="2">
    <source>
        <dbReference type="ARBA" id="ARBA00001933"/>
    </source>
</evidence>
<comment type="function">
    <text evidence="5">Catalyzes the interconversion of L-alanine and D-alanine. May also act on other amino acids.</text>
</comment>